<dbReference type="AlphaFoldDB" id="A0A439CV34"/>
<keyword evidence="1" id="KW-0472">Membrane</keyword>
<dbReference type="EMBL" id="RYZI01000378">
    <property type="protein sequence ID" value="RWA05997.1"/>
    <property type="molecule type" value="Genomic_DNA"/>
</dbReference>
<dbReference type="Proteomes" id="UP000286045">
    <property type="component" value="Unassembled WGS sequence"/>
</dbReference>
<reference evidence="2 3" key="1">
    <citation type="submission" date="2018-12" db="EMBL/GenBank/DDBJ databases">
        <title>Draft genome sequence of Xylaria grammica IHI A82.</title>
        <authorList>
            <person name="Buettner E."/>
            <person name="Kellner H."/>
        </authorList>
    </citation>
    <scope>NUCLEOTIDE SEQUENCE [LARGE SCALE GENOMIC DNA]</scope>
    <source>
        <strain evidence="2 3">IHI A82</strain>
    </source>
</reference>
<evidence type="ECO:0000313" key="2">
    <source>
        <dbReference type="EMBL" id="RWA05997.1"/>
    </source>
</evidence>
<accession>A0A439CV34</accession>
<keyword evidence="1" id="KW-1133">Transmembrane helix</keyword>
<feature type="transmembrane region" description="Helical" evidence="1">
    <location>
        <begin position="12"/>
        <end position="29"/>
    </location>
</feature>
<organism evidence="2 3">
    <name type="scientific">Xylaria grammica</name>
    <dbReference type="NCBI Taxonomy" id="363999"/>
    <lineage>
        <taxon>Eukaryota</taxon>
        <taxon>Fungi</taxon>
        <taxon>Dikarya</taxon>
        <taxon>Ascomycota</taxon>
        <taxon>Pezizomycotina</taxon>
        <taxon>Sordariomycetes</taxon>
        <taxon>Xylariomycetidae</taxon>
        <taxon>Xylariales</taxon>
        <taxon>Xylariaceae</taxon>
        <taxon>Xylaria</taxon>
    </lineage>
</organism>
<keyword evidence="3" id="KW-1185">Reference proteome</keyword>
<keyword evidence="1" id="KW-0812">Transmembrane</keyword>
<feature type="transmembrane region" description="Helical" evidence="1">
    <location>
        <begin position="69"/>
        <end position="91"/>
    </location>
</feature>
<evidence type="ECO:0000313" key="3">
    <source>
        <dbReference type="Proteomes" id="UP000286045"/>
    </source>
</evidence>
<dbReference type="STRING" id="363999.A0A439CV34"/>
<name>A0A439CV34_9PEZI</name>
<protein>
    <submittedName>
        <fullName evidence="2">Uncharacterized protein</fullName>
    </submittedName>
</protein>
<evidence type="ECO:0000256" key="1">
    <source>
        <dbReference type="SAM" id="Phobius"/>
    </source>
</evidence>
<sequence length="152" mass="16911">MPGLVGFTSGYSFVLWLVFAGTFVTFAFYRLQYLDFYGTFCSEVPKSKFNHAAPGECFYFLQQPYKAGIITHLVFVLPSAILSTLQFTPAIRQQYTEFHRLNGYVILAMSVISTFAVFVVVPVSFGGGSGVITSISALAISREQFQPPIFRT</sequence>
<gene>
    <name evidence="2" type="ORF">EKO27_g9105</name>
</gene>
<feature type="transmembrane region" description="Helical" evidence="1">
    <location>
        <begin position="103"/>
        <end position="125"/>
    </location>
</feature>
<comment type="caution">
    <text evidence="2">The sequence shown here is derived from an EMBL/GenBank/DDBJ whole genome shotgun (WGS) entry which is preliminary data.</text>
</comment>
<proteinExistence type="predicted"/>